<protein>
    <submittedName>
        <fullName evidence="2">F-box domain-containing protein</fullName>
    </submittedName>
</protein>
<proteinExistence type="predicted"/>
<dbReference type="Proteomes" id="UP000623467">
    <property type="component" value="Unassembled WGS sequence"/>
</dbReference>
<dbReference type="EMBL" id="JACAZH010000027">
    <property type="protein sequence ID" value="KAF7341737.1"/>
    <property type="molecule type" value="Genomic_DNA"/>
</dbReference>
<comment type="caution">
    <text evidence="2">The sequence shown here is derived from an EMBL/GenBank/DDBJ whole genome shotgun (WGS) entry which is preliminary data.</text>
</comment>
<dbReference type="Gene3D" id="1.20.1280.50">
    <property type="match status" value="1"/>
</dbReference>
<evidence type="ECO:0000313" key="2">
    <source>
        <dbReference type="EMBL" id="KAF7341737.1"/>
    </source>
</evidence>
<dbReference type="SUPFAM" id="SSF81383">
    <property type="entry name" value="F-box domain"/>
    <property type="match status" value="1"/>
</dbReference>
<feature type="region of interest" description="Disordered" evidence="1">
    <location>
        <begin position="1"/>
        <end position="27"/>
    </location>
</feature>
<keyword evidence="3" id="KW-1185">Reference proteome</keyword>
<evidence type="ECO:0000256" key="1">
    <source>
        <dbReference type="SAM" id="MobiDB-lite"/>
    </source>
</evidence>
<sequence>MSPERPVREPSAPPSQRVATDRAAGESRNDIDKQIAWHYAQIALLKAKRNAIAPISSLPNELMTRILTIFAVESSALFNLKWTKIIHVCRHWHALALAAHSLWSYIDLSCSADFNRPYEQLRRSGVAPLSLKLPLYDEWRAGIFLPHSERIHKLELRGDAKHVIEVMAKLPTHNFPILTYLSLDLSYKREDFPVDLVPTVPDALFDGRLSSLRKLKLGSVAFPSRSLGGLTTLSLSQCDDSSTCLPQTFGDLLEMLKSSPRLCSLKLDPIAPPTAHQDFPIVDLPELDRLCLYGDAPACAALLNHLHFPPRTKIQIFPYGVRSGMDVRNILVPLRKHVRNPGAEKPLLIHIDRGPSHCTIAICHGTAPHNSFDCRSASALSLNSHPSTKSALRQISTKFLKAIPESVTHFDACSAFDLREPSWKTMIPLPPALETLFLQVHKGATVFLERETGRLTFPHIRRLYIRGLRSAEEDIATTVLAVLGTYVKARFANGAPLEMLEIGDPYYRFPGQVGEERLDRMIPLMKGDILRSGVVYDPVALKQQQEK</sequence>
<dbReference type="AlphaFoldDB" id="A0A8H6XJP6"/>
<evidence type="ECO:0000313" key="3">
    <source>
        <dbReference type="Proteomes" id="UP000623467"/>
    </source>
</evidence>
<organism evidence="2 3">
    <name type="scientific">Mycena sanguinolenta</name>
    <dbReference type="NCBI Taxonomy" id="230812"/>
    <lineage>
        <taxon>Eukaryota</taxon>
        <taxon>Fungi</taxon>
        <taxon>Dikarya</taxon>
        <taxon>Basidiomycota</taxon>
        <taxon>Agaricomycotina</taxon>
        <taxon>Agaricomycetes</taxon>
        <taxon>Agaricomycetidae</taxon>
        <taxon>Agaricales</taxon>
        <taxon>Marasmiineae</taxon>
        <taxon>Mycenaceae</taxon>
        <taxon>Mycena</taxon>
    </lineage>
</organism>
<dbReference type="InterPro" id="IPR036047">
    <property type="entry name" value="F-box-like_dom_sf"/>
</dbReference>
<name>A0A8H6XJP6_9AGAR</name>
<accession>A0A8H6XJP6</accession>
<reference evidence="2" key="1">
    <citation type="submission" date="2020-05" db="EMBL/GenBank/DDBJ databases">
        <title>Mycena genomes resolve the evolution of fungal bioluminescence.</title>
        <authorList>
            <person name="Tsai I.J."/>
        </authorList>
    </citation>
    <scope>NUCLEOTIDE SEQUENCE</scope>
    <source>
        <strain evidence="2">160909Yilan</strain>
    </source>
</reference>
<gene>
    <name evidence="2" type="ORF">MSAN_02072500</name>
</gene>
<dbReference type="OrthoDB" id="3235815at2759"/>